<organism evidence="1 2">
    <name type="scientific">Listeria ivanovii (strain ATCC BAA-678 / PAM 55)</name>
    <dbReference type="NCBI Taxonomy" id="881621"/>
    <lineage>
        <taxon>Bacteria</taxon>
        <taxon>Bacillati</taxon>
        <taxon>Bacillota</taxon>
        <taxon>Bacilli</taxon>
        <taxon>Bacillales</taxon>
        <taxon>Listeriaceae</taxon>
        <taxon>Listeria</taxon>
    </lineage>
</organism>
<dbReference type="AlphaFoldDB" id="G2ZBN4"/>
<dbReference type="KEGG" id="liv:LIV_2235"/>
<accession>G2ZBN4</accession>
<gene>
    <name evidence="1" type="ordered locus">LIV_2235</name>
</gene>
<sequence length="253" mass="28134">MHLKRIIFLLKKSIKYGKGLTFEQWFSDIANYGAFPDGEGHSASEKKTNNLDEHSGFEKNEYNLAQGSQTTNGNKLKNAIKKGDILIISNGGFGHAAIATSDTYILEMSGGGNIAKWLATGISDNNHQFSKDNWIFGKAEQGVRPSKHIENWIQLWRIPDKSTANKCANYADATFWNSGHGYKKNRHITYRLTDATTTRNPNYCSKLVFQSFYYGSGNATVIQPSMAGLSFVSSAALPNLFTGKYMPYKVGTF</sequence>
<dbReference type="HOGENOM" id="CLU_089886_0_0_9"/>
<reference evidence="1 2" key="1">
    <citation type="journal article" date="2011" name="J. Bacteriol.">
        <title>Complete genome sequence of the animal pathogen Listeria ivanovii, which provides insights into host specificities and evolution of the genus Listeria.</title>
        <authorList>
            <person name="Buchrieser C."/>
            <person name="Rusniok C."/>
            <person name="Garrido P."/>
            <person name="Hain T."/>
            <person name="Scortti M."/>
            <person name="Lampidis R."/>
            <person name="Karst U."/>
            <person name="Chakraborty T."/>
            <person name="Cossart P."/>
            <person name="Kreft J."/>
            <person name="Vazquez-Boland J.A."/>
            <person name="Goebel W."/>
            <person name="Glaser P."/>
        </authorList>
    </citation>
    <scope>NUCLEOTIDE SEQUENCE [LARGE SCALE GENOMIC DNA]</scope>
    <source>
        <strain evidence="2">ATCC BAA-678 / PAM 55</strain>
    </source>
</reference>
<dbReference type="EMBL" id="FR687253">
    <property type="protein sequence ID" value="CBW86729.1"/>
    <property type="molecule type" value="Genomic_DNA"/>
</dbReference>
<dbReference type="eggNOG" id="ENOG5033APX">
    <property type="taxonomic scope" value="Bacteria"/>
</dbReference>
<proteinExistence type="predicted"/>
<protein>
    <submittedName>
        <fullName evidence="1">Uncharacterized protein</fullName>
    </submittedName>
</protein>
<dbReference type="Proteomes" id="UP000001286">
    <property type="component" value="Chromosome"/>
</dbReference>
<evidence type="ECO:0000313" key="2">
    <source>
        <dbReference type="Proteomes" id="UP000001286"/>
    </source>
</evidence>
<name>G2ZBN4_LISIP</name>
<evidence type="ECO:0000313" key="1">
    <source>
        <dbReference type="EMBL" id="CBW86729.1"/>
    </source>
</evidence>